<dbReference type="Pfam" id="PF07679">
    <property type="entry name" value="I-set"/>
    <property type="match status" value="1"/>
</dbReference>
<proteinExistence type="predicted"/>
<dbReference type="InterPro" id="IPR036179">
    <property type="entry name" value="Ig-like_dom_sf"/>
</dbReference>
<sequence>AESSLPGSELEFVKAPTSAIATLGGRASFCVRIRSNSARGRSVEVRWEVGDKVISEFGGKYQVENYDDVHILHINDVTLEDAGTIRCIASCDQDEERHHSHRDSRTERAVNTSSAPDVAGSRSNAETVRNSCETRSIAADLIVLESDADMLLSDSDPVCTDANSADISDDNMDLEGSEEPAIILRGPQDTTALVGD</sequence>
<feature type="non-terminal residue" evidence="3">
    <location>
        <position position="196"/>
    </location>
</feature>
<dbReference type="InterPro" id="IPR013783">
    <property type="entry name" value="Ig-like_fold"/>
</dbReference>
<gene>
    <name evidence="3" type="ORF">AMK59_1397</name>
</gene>
<feature type="domain" description="Immunoglobulin I-set" evidence="2">
    <location>
        <begin position="11"/>
        <end position="97"/>
    </location>
</feature>
<evidence type="ECO:0000259" key="2">
    <source>
        <dbReference type="Pfam" id="PF07679"/>
    </source>
</evidence>
<evidence type="ECO:0000256" key="1">
    <source>
        <dbReference type="SAM" id="MobiDB-lite"/>
    </source>
</evidence>
<dbReference type="InterPro" id="IPR013098">
    <property type="entry name" value="Ig_I-set"/>
</dbReference>
<accession>A0A0T6BHT5</accession>
<feature type="region of interest" description="Disordered" evidence="1">
    <location>
        <begin position="94"/>
        <end position="127"/>
    </location>
</feature>
<dbReference type="SUPFAM" id="SSF48726">
    <property type="entry name" value="Immunoglobulin"/>
    <property type="match status" value="1"/>
</dbReference>
<feature type="compositionally biased region" description="Basic and acidic residues" evidence="1">
    <location>
        <begin position="95"/>
        <end position="108"/>
    </location>
</feature>
<evidence type="ECO:0000313" key="4">
    <source>
        <dbReference type="Proteomes" id="UP000051574"/>
    </source>
</evidence>
<dbReference type="AlphaFoldDB" id="A0A0T6BHT5"/>
<comment type="caution">
    <text evidence="3">The sequence shown here is derived from an EMBL/GenBank/DDBJ whole genome shotgun (WGS) entry which is preliminary data.</text>
</comment>
<reference evidence="3 4" key="1">
    <citation type="submission" date="2015-09" db="EMBL/GenBank/DDBJ databases">
        <title>Draft genome of the scarab beetle Oryctes borbonicus.</title>
        <authorList>
            <person name="Meyer J.M."/>
            <person name="Markov G.V."/>
            <person name="Baskaran P."/>
            <person name="Herrmann M."/>
            <person name="Sommer R.J."/>
            <person name="Roedelsperger C."/>
        </authorList>
    </citation>
    <scope>NUCLEOTIDE SEQUENCE [LARGE SCALE GENOMIC DNA]</scope>
    <source>
        <strain evidence="3">OB123</strain>
        <tissue evidence="3">Whole animal</tissue>
    </source>
</reference>
<dbReference type="Proteomes" id="UP000051574">
    <property type="component" value="Unassembled WGS sequence"/>
</dbReference>
<feature type="compositionally biased region" description="Polar residues" evidence="1">
    <location>
        <begin position="109"/>
        <end position="127"/>
    </location>
</feature>
<evidence type="ECO:0000313" key="3">
    <source>
        <dbReference type="EMBL" id="KRT86914.1"/>
    </source>
</evidence>
<name>A0A0T6BHT5_9SCAR</name>
<protein>
    <submittedName>
        <fullName evidence="3">Immunoglobulin</fullName>
    </submittedName>
</protein>
<dbReference type="EMBL" id="LJIG01000026">
    <property type="protein sequence ID" value="KRT86914.1"/>
    <property type="molecule type" value="Genomic_DNA"/>
</dbReference>
<keyword evidence="4" id="KW-1185">Reference proteome</keyword>
<feature type="non-terminal residue" evidence="3">
    <location>
        <position position="1"/>
    </location>
</feature>
<organism evidence="3 4">
    <name type="scientific">Oryctes borbonicus</name>
    <dbReference type="NCBI Taxonomy" id="1629725"/>
    <lineage>
        <taxon>Eukaryota</taxon>
        <taxon>Metazoa</taxon>
        <taxon>Ecdysozoa</taxon>
        <taxon>Arthropoda</taxon>
        <taxon>Hexapoda</taxon>
        <taxon>Insecta</taxon>
        <taxon>Pterygota</taxon>
        <taxon>Neoptera</taxon>
        <taxon>Endopterygota</taxon>
        <taxon>Coleoptera</taxon>
        <taxon>Polyphaga</taxon>
        <taxon>Scarabaeiformia</taxon>
        <taxon>Scarabaeidae</taxon>
        <taxon>Dynastinae</taxon>
        <taxon>Oryctes</taxon>
    </lineage>
</organism>
<dbReference type="Gene3D" id="2.60.40.10">
    <property type="entry name" value="Immunoglobulins"/>
    <property type="match status" value="1"/>
</dbReference>